<gene>
    <name evidence="2" type="ordered locus">Nwi_2400</name>
</gene>
<evidence type="ECO:0000313" key="2">
    <source>
        <dbReference type="EMBL" id="ABA05654.1"/>
    </source>
</evidence>
<keyword evidence="2" id="KW-0808">Transferase</keyword>
<evidence type="ECO:0000259" key="1">
    <source>
        <dbReference type="Pfam" id="PF05050"/>
    </source>
</evidence>
<feature type="domain" description="Methyltransferase FkbM" evidence="1">
    <location>
        <begin position="66"/>
        <end position="208"/>
    </location>
</feature>
<dbReference type="InterPro" id="IPR006342">
    <property type="entry name" value="FkbM_mtfrase"/>
</dbReference>
<proteinExistence type="predicted"/>
<dbReference type="eggNOG" id="COG2242">
    <property type="taxonomic scope" value="Bacteria"/>
</dbReference>
<evidence type="ECO:0000313" key="3">
    <source>
        <dbReference type="Proteomes" id="UP000002531"/>
    </source>
</evidence>
<dbReference type="Proteomes" id="UP000002531">
    <property type="component" value="Chromosome"/>
</dbReference>
<dbReference type="GO" id="GO:0032259">
    <property type="term" value="P:methylation"/>
    <property type="evidence" value="ECO:0007669"/>
    <property type="project" value="UniProtKB-KW"/>
</dbReference>
<keyword evidence="3" id="KW-1185">Reference proteome</keyword>
<organism evidence="2 3">
    <name type="scientific">Nitrobacter winogradskyi (strain ATCC 25391 / DSM 10237 / CIP 104748 / NCIMB 11846 / Nb-255)</name>
    <dbReference type="NCBI Taxonomy" id="323098"/>
    <lineage>
        <taxon>Bacteria</taxon>
        <taxon>Pseudomonadati</taxon>
        <taxon>Pseudomonadota</taxon>
        <taxon>Alphaproteobacteria</taxon>
        <taxon>Hyphomicrobiales</taxon>
        <taxon>Nitrobacteraceae</taxon>
        <taxon>Nitrobacter</taxon>
    </lineage>
</organism>
<keyword evidence="2" id="KW-0489">Methyltransferase</keyword>
<dbReference type="InterPro" id="IPR029063">
    <property type="entry name" value="SAM-dependent_MTases_sf"/>
</dbReference>
<dbReference type="OrthoDB" id="292760at2"/>
<dbReference type="RefSeq" id="WP_011315615.1">
    <property type="nucleotide sequence ID" value="NC_007406.1"/>
</dbReference>
<protein>
    <submittedName>
        <fullName evidence="2">Methyltransferase FkbM</fullName>
    </submittedName>
</protein>
<dbReference type="InterPro" id="IPR053188">
    <property type="entry name" value="FkbM_Methyltransferase"/>
</dbReference>
<dbReference type="SUPFAM" id="SSF53335">
    <property type="entry name" value="S-adenosyl-L-methionine-dependent methyltransferases"/>
    <property type="match status" value="1"/>
</dbReference>
<dbReference type="HOGENOM" id="CLU_068034_1_0_5"/>
<dbReference type="GO" id="GO:0008171">
    <property type="term" value="F:O-methyltransferase activity"/>
    <property type="evidence" value="ECO:0007669"/>
    <property type="project" value="TreeGrafter"/>
</dbReference>
<reference evidence="2 3" key="1">
    <citation type="journal article" date="2006" name="Appl. Environ. Microbiol.">
        <title>Genome sequence of the chemolithoautotrophic nitrite-oxidizing bacterium Nitrobacter winogradskyi Nb-255.</title>
        <authorList>
            <person name="Starkenburg S.R."/>
            <person name="Chain P.S."/>
            <person name="Sayavedra-Soto L.A."/>
            <person name="Hauser L."/>
            <person name="Land M.L."/>
            <person name="Larimer F.W."/>
            <person name="Malfatti S.A."/>
            <person name="Klotz M.G."/>
            <person name="Bottomley P.J."/>
            <person name="Arp D.J."/>
            <person name="Hickey W.J."/>
        </authorList>
    </citation>
    <scope>NUCLEOTIDE SEQUENCE [LARGE SCALE GENOMIC DNA]</scope>
    <source>
        <strain evidence="3">ATCC 25391 / DSM 10237 / CIP 104748 / NCIMB 11846 / Nb-255</strain>
    </source>
</reference>
<accession>Q3SPY7</accession>
<dbReference type="Gene3D" id="3.40.50.150">
    <property type="entry name" value="Vaccinia Virus protein VP39"/>
    <property type="match status" value="1"/>
</dbReference>
<name>Q3SPY7_NITWN</name>
<dbReference type="Pfam" id="PF05050">
    <property type="entry name" value="Methyltransf_21"/>
    <property type="match status" value="1"/>
</dbReference>
<dbReference type="AlphaFoldDB" id="Q3SPY7"/>
<dbReference type="NCBIfam" id="TIGR01444">
    <property type="entry name" value="fkbM_fam"/>
    <property type="match status" value="1"/>
</dbReference>
<dbReference type="EMBL" id="CP000115">
    <property type="protein sequence ID" value="ABA05654.1"/>
    <property type="molecule type" value="Genomic_DNA"/>
</dbReference>
<sequence length="267" mass="29411">MKTFISAALRGINRAIAPFGVRLMRNNAPTRSFALFFAHLRSLGFECKTVIDVGVAFGTPPIYDAFPDAKYFLVEPVAECRSVLEELKGRLNAEYFLVAAGATNGEVTFNVHDDISGSSLFAQVEGKALDGEARLTPIRRLDSLLPEKLEHPVLLKIDTQGAEIEVLKGLGDRISAIDLLIVETSMLPMRQGIPEFAEIVRFCDEAGFAVYDVLEGHTRVLDGALAQIDLALVRKDSILRKQSAFFTEKQAADYLNRPSKLRRAKVG</sequence>
<dbReference type="PANTHER" id="PTHR36973">
    <property type="entry name" value="SLL1456 PROTEIN-RELATED"/>
    <property type="match status" value="1"/>
</dbReference>
<dbReference type="KEGG" id="nwi:Nwi_2400"/>
<dbReference type="PANTHER" id="PTHR36973:SF4">
    <property type="entry name" value="NODULATION PROTEIN"/>
    <property type="match status" value="1"/>
</dbReference>